<reference evidence="5" key="2">
    <citation type="submission" date="2019-06" db="EMBL/GenBank/DDBJ databases">
        <title>Genomics analysis of Aphanomyces spp. identifies a new class of oomycete effector associated with host adaptation.</title>
        <authorList>
            <person name="Gaulin E."/>
        </authorList>
    </citation>
    <scope>NUCLEOTIDE SEQUENCE</scope>
    <source>
        <strain evidence="5">CBS 578.67</strain>
    </source>
</reference>
<feature type="transmembrane region" description="Helical" evidence="2">
    <location>
        <begin position="221"/>
        <end position="243"/>
    </location>
</feature>
<evidence type="ECO:0000313" key="6">
    <source>
        <dbReference type="EMBL" id="VFT96536.1"/>
    </source>
</evidence>
<accession>A0A485LFF3</accession>
<feature type="transmembrane region" description="Helical" evidence="2">
    <location>
        <begin position="340"/>
        <end position="360"/>
    </location>
</feature>
<feature type="transmembrane region" description="Helical" evidence="2">
    <location>
        <begin position="414"/>
        <end position="433"/>
    </location>
</feature>
<feature type="domain" description="SGNH" evidence="4">
    <location>
        <begin position="529"/>
        <end position="750"/>
    </location>
</feature>
<dbReference type="GO" id="GO:0016747">
    <property type="term" value="F:acyltransferase activity, transferring groups other than amino-acyl groups"/>
    <property type="evidence" value="ECO:0007669"/>
    <property type="project" value="InterPro"/>
</dbReference>
<dbReference type="GO" id="GO:0016020">
    <property type="term" value="C:membrane"/>
    <property type="evidence" value="ECO:0007669"/>
    <property type="project" value="TreeGrafter"/>
</dbReference>
<reference evidence="6 7" key="1">
    <citation type="submission" date="2019-03" db="EMBL/GenBank/DDBJ databases">
        <authorList>
            <person name="Gaulin E."/>
            <person name="Dumas B."/>
        </authorList>
    </citation>
    <scope>NUCLEOTIDE SEQUENCE [LARGE SCALE GENOMIC DNA]</scope>
    <source>
        <strain evidence="6">CBS 568.67</strain>
    </source>
</reference>
<dbReference type="EMBL" id="CAADRA010006739">
    <property type="protein sequence ID" value="VFT96536.1"/>
    <property type="molecule type" value="Genomic_DNA"/>
</dbReference>
<dbReference type="PANTHER" id="PTHR23028">
    <property type="entry name" value="ACETYLTRANSFERASE"/>
    <property type="match status" value="1"/>
</dbReference>
<dbReference type="InterPro" id="IPR050879">
    <property type="entry name" value="Acyltransferase_3"/>
</dbReference>
<protein>
    <submittedName>
        <fullName evidence="6">Aste57867_19838 protein</fullName>
    </submittedName>
</protein>
<dbReference type="Pfam" id="PF01757">
    <property type="entry name" value="Acyl_transf_3"/>
    <property type="match status" value="1"/>
</dbReference>
<name>A0A485LFF3_9STRA</name>
<evidence type="ECO:0000256" key="1">
    <source>
        <dbReference type="SAM" id="MobiDB-lite"/>
    </source>
</evidence>
<evidence type="ECO:0000259" key="3">
    <source>
        <dbReference type="Pfam" id="PF01757"/>
    </source>
</evidence>
<evidence type="ECO:0000256" key="2">
    <source>
        <dbReference type="SAM" id="Phobius"/>
    </source>
</evidence>
<feature type="transmembrane region" description="Helical" evidence="2">
    <location>
        <begin position="380"/>
        <end position="402"/>
    </location>
</feature>
<dbReference type="PANTHER" id="PTHR23028:SF53">
    <property type="entry name" value="ACYL_TRANSF_3 DOMAIN-CONTAINING PROTEIN"/>
    <property type="match status" value="1"/>
</dbReference>
<keyword evidence="2" id="KW-0812">Transmembrane</keyword>
<evidence type="ECO:0000313" key="7">
    <source>
        <dbReference type="Proteomes" id="UP000332933"/>
    </source>
</evidence>
<dbReference type="InterPro" id="IPR002656">
    <property type="entry name" value="Acyl_transf_3_dom"/>
</dbReference>
<feature type="domain" description="Acyltransferase 3" evidence="3">
    <location>
        <begin position="65"/>
        <end position="396"/>
    </location>
</feature>
<feature type="transmembrane region" description="Helical" evidence="2">
    <location>
        <begin position="90"/>
        <end position="110"/>
    </location>
</feature>
<evidence type="ECO:0000259" key="4">
    <source>
        <dbReference type="Pfam" id="PF19040"/>
    </source>
</evidence>
<feature type="transmembrane region" description="Helical" evidence="2">
    <location>
        <begin position="249"/>
        <end position="270"/>
    </location>
</feature>
<keyword evidence="2" id="KW-1133">Transmembrane helix</keyword>
<dbReference type="OrthoDB" id="207378at2759"/>
<feature type="transmembrane region" description="Helical" evidence="2">
    <location>
        <begin position="192"/>
        <end position="214"/>
    </location>
</feature>
<sequence>MDKTEATFEESYRSLESDIPRLSANSSNEAHGIPTLTEVVEHPPVKESDNSQPTKVHHPITYRPDIDGLRALAVVPVVIFHAYPDALPGGFIGVDIFFVISGYLISSILFKEHTRGSFTYADFYSRRIRRIFPALILVLAFTLTLSCLWLLAKPLKTMAATLVAGGCFGANLQLLTYEQGYFDSSIKENPLLHLWSLGVEEQFYIFWPFFAALVVRMRPRYALVAQVVVVIASFVCNIAFLNYHGSTKYSFYFPLSRFWQMAIGGLVAFAHRPLWGKHQAPLQLSAVPAAVVSCLALAGTVVGYAVIQEADAFPGYWALLPTLSAAAFIVAGPSTPFNRYILGSPPMVFIGNVSYGFYLWHWPMLVLAKSHYPNAAFRPFYMAPYFVALVSFVCSIVTLYALENHLRRRKGAAVVLSLVVAMVTVVGVGIAAFKSPESFSTPSQEALREMGSLNRTDISANTTTMHGGGGYQWSDINTSKPPRAAQPTVAKINAASSERAIDPVGNWTRYNSSTGISNDGVFALNINTSAPVLYILGDSHSVVLGPRFTKLYEDATTTNAPFPMVVLSQIHGTPTLSCASTHVNDLYLIKMLKPKAVLYSMRWPIYFHPTGTGPAHNPPNCCAATRDSCDYMTWADARALLDEFQAEVAGLVRQGIKVFVATINPEGPEYHFENMLNGNAVGNTSPVNRTTFRQSMQPLLNMVESAIVAANATIVDYSDNQCWGDVCEVVSTSLGEPIYRDTDHFRSYYVRNYLSVLDQVVHAALA</sequence>
<feature type="transmembrane region" description="Helical" evidence="2">
    <location>
        <begin position="313"/>
        <end position="333"/>
    </location>
</feature>
<organism evidence="6 7">
    <name type="scientific">Aphanomyces stellatus</name>
    <dbReference type="NCBI Taxonomy" id="120398"/>
    <lineage>
        <taxon>Eukaryota</taxon>
        <taxon>Sar</taxon>
        <taxon>Stramenopiles</taxon>
        <taxon>Oomycota</taxon>
        <taxon>Saprolegniomycetes</taxon>
        <taxon>Saprolegniales</taxon>
        <taxon>Verrucalvaceae</taxon>
        <taxon>Aphanomyces</taxon>
    </lineage>
</organism>
<feature type="transmembrane region" description="Helical" evidence="2">
    <location>
        <begin position="282"/>
        <end position="307"/>
    </location>
</feature>
<evidence type="ECO:0000313" key="5">
    <source>
        <dbReference type="EMBL" id="KAF0688548.1"/>
    </source>
</evidence>
<gene>
    <name evidence="6" type="primary">Aste57867_19838</name>
    <name evidence="5" type="ORF">As57867_019773</name>
    <name evidence="6" type="ORF">ASTE57867_19838</name>
</gene>
<dbReference type="InterPro" id="IPR043968">
    <property type="entry name" value="SGNH"/>
</dbReference>
<dbReference type="EMBL" id="VJMH01006716">
    <property type="protein sequence ID" value="KAF0688548.1"/>
    <property type="molecule type" value="Genomic_DNA"/>
</dbReference>
<proteinExistence type="predicted"/>
<keyword evidence="2" id="KW-0472">Membrane</keyword>
<keyword evidence="7" id="KW-1185">Reference proteome</keyword>
<feature type="region of interest" description="Disordered" evidence="1">
    <location>
        <begin position="463"/>
        <end position="485"/>
    </location>
</feature>
<dbReference type="Proteomes" id="UP000332933">
    <property type="component" value="Unassembled WGS sequence"/>
</dbReference>
<dbReference type="GO" id="GO:0000271">
    <property type="term" value="P:polysaccharide biosynthetic process"/>
    <property type="evidence" value="ECO:0007669"/>
    <property type="project" value="TreeGrafter"/>
</dbReference>
<dbReference type="Pfam" id="PF19040">
    <property type="entry name" value="SGNH"/>
    <property type="match status" value="1"/>
</dbReference>
<feature type="transmembrane region" description="Helical" evidence="2">
    <location>
        <begin position="131"/>
        <end position="152"/>
    </location>
</feature>
<dbReference type="AlphaFoldDB" id="A0A485LFF3"/>